<name>A0ABY8WZ53_9BACT</name>
<gene>
    <name evidence="2" type="ORF">SEML1_0800</name>
</gene>
<proteinExistence type="predicted"/>
<dbReference type="Proteomes" id="UP001177295">
    <property type="component" value="Chromosome"/>
</dbReference>
<accession>A0ABY8WZ53</accession>
<protein>
    <submittedName>
        <fullName evidence="2">Uncharacterized protein</fullName>
    </submittedName>
</protein>
<sequence length="93" mass="10685">MYTISMSTVATLKRLAHIIYRAMIVAAIAAMAWHIHWLHKDQEFKQLQIDLTTARLNNLKECHLHDDAECPEGKYSNSAEIIEKMKANAGSWF</sequence>
<evidence type="ECO:0000256" key="1">
    <source>
        <dbReference type="SAM" id="Phobius"/>
    </source>
</evidence>
<evidence type="ECO:0000313" key="3">
    <source>
        <dbReference type="Proteomes" id="UP001177295"/>
    </source>
</evidence>
<keyword evidence="1" id="KW-1133">Transmembrane helix</keyword>
<organism evidence="2 3">
    <name type="scientific">Candidatus Southlakia epibionticum</name>
    <dbReference type="NCBI Taxonomy" id="3043284"/>
    <lineage>
        <taxon>Bacteria</taxon>
        <taxon>Candidatus Saccharimonadota</taxon>
        <taxon>Candidatus Saccharimonadia</taxon>
        <taxon>Candidatus Saccharimonadales</taxon>
        <taxon>Candidatus Saccharimonadaceae</taxon>
        <taxon>Candidatus Southlakia</taxon>
    </lineage>
</organism>
<evidence type="ECO:0000313" key="2">
    <source>
        <dbReference type="EMBL" id="WIO46397.1"/>
    </source>
</evidence>
<keyword evidence="3" id="KW-1185">Reference proteome</keyword>
<dbReference type="EMBL" id="CP124550">
    <property type="protein sequence ID" value="WIO46397.1"/>
    <property type="molecule type" value="Genomic_DNA"/>
</dbReference>
<reference evidence="2 3" key="1">
    <citation type="journal article" date="2023" name="Cell">
        <title>Genetic manipulation of Patescibacteria provides mechanistic insights into microbial dark matter and the epibiotic lifestyle.</title>
        <authorList>
            <person name="Wang Y."/>
            <person name="Gallagher L.A."/>
            <person name="Andrade P.A."/>
            <person name="Liu A."/>
            <person name="Humphreys I.R."/>
            <person name="Turkarslan S."/>
            <person name="Cutler K.J."/>
            <person name="Arrieta-Ortiz M.L."/>
            <person name="Li Y."/>
            <person name="Radey M.C."/>
            <person name="McLean J.S."/>
            <person name="Cong Q."/>
            <person name="Baker D."/>
            <person name="Baliga N.S."/>
            <person name="Peterson S.B."/>
            <person name="Mougous J.D."/>
        </authorList>
    </citation>
    <scope>NUCLEOTIDE SEQUENCE [LARGE SCALE GENOMIC DNA]</scope>
    <source>
        <strain evidence="2 3">ML1</strain>
    </source>
</reference>
<feature type="transmembrane region" description="Helical" evidence="1">
    <location>
        <begin position="18"/>
        <end position="38"/>
    </location>
</feature>
<keyword evidence="1" id="KW-0472">Membrane</keyword>
<keyword evidence="1" id="KW-0812">Transmembrane</keyword>